<reference evidence="3" key="1">
    <citation type="submission" date="2017-09" db="EMBL/GenBank/DDBJ databases">
        <title>Depth-based differentiation of microbial function through sediment-hosted aquifers and enrichment of novel symbionts in the deep terrestrial subsurface.</title>
        <authorList>
            <person name="Probst A.J."/>
            <person name="Ladd B."/>
            <person name="Jarett J.K."/>
            <person name="Geller-Mcgrath D.E."/>
            <person name="Sieber C.M.K."/>
            <person name="Emerson J.B."/>
            <person name="Anantharaman K."/>
            <person name="Thomas B.C."/>
            <person name="Malmstrom R."/>
            <person name="Stieglmeier M."/>
            <person name="Klingl A."/>
            <person name="Woyke T."/>
            <person name="Ryan C.M."/>
            <person name="Banfield J.F."/>
        </authorList>
    </citation>
    <scope>NUCLEOTIDE SEQUENCE [LARGE SCALE GENOMIC DNA]</scope>
</reference>
<protein>
    <recommendedName>
        <fullName evidence="1">Methyltransferase type 11 domain-containing protein</fullName>
    </recommendedName>
</protein>
<gene>
    <name evidence="2" type="ORF">COT63_00695</name>
</gene>
<organism evidence="2 3">
    <name type="scientific">Candidatus Shapirobacteria bacterium CG09_land_8_20_14_0_10_38_17</name>
    <dbReference type="NCBI Taxonomy" id="1974884"/>
    <lineage>
        <taxon>Bacteria</taxon>
        <taxon>Candidatus Shapironibacteriota</taxon>
    </lineage>
</organism>
<dbReference type="SUPFAM" id="SSF53335">
    <property type="entry name" value="S-adenosyl-L-methionine-dependent methyltransferases"/>
    <property type="match status" value="1"/>
</dbReference>
<dbReference type="Proteomes" id="UP000231282">
    <property type="component" value="Unassembled WGS sequence"/>
</dbReference>
<accession>A0A2H0WRK8</accession>
<dbReference type="EMBL" id="PEZH01000012">
    <property type="protein sequence ID" value="PIS15286.1"/>
    <property type="molecule type" value="Genomic_DNA"/>
</dbReference>
<feature type="domain" description="Methyltransferase type 11" evidence="1">
    <location>
        <begin position="87"/>
        <end position="132"/>
    </location>
</feature>
<dbReference type="Pfam" id="PF08241">
    <property type="entry name" value="Methyltransf_11"/>
    <property type="match status" value="1"/>
</dbReference>
<name>A0A2H0WRK8_9BACT</name>
<comment type="caution">
    <text evidence="2">The sequence shown here is derived from an EMBL/GenBank/DDBJ whole genome shotgun (WGS) entry which is preliminary data.</text>
</comment>
<dbReference type="Gene3D" id="3.40.50.150">
    <property type="entry name" value="Vaccinia Virus protein VP39"/>
    <property type="match status" value="1"/>
</dbReference>
<dbReference type="InterPro" id="IPR013216">
    <property type="entry name" value="Methyltransf_11"/>
</dbReference>
<sequence length="259" mass="30146">MGFRGQFRLFIKLILFLLQWLGFGNIKGKMKNNNLFLPFDVFERHKMVSSFIKNSEDRILDVGGGVEGLGRFIENKVTVTNLNAGDVIADGRNLPFTNSQFDIVTNIDVLEHIPKKDRQKFVNELLRVARKKVIVSTPLGSDVHSKAEKKLLAYLENRGSNSDYLREHIKNGLPTKEELKGYFSDEAFFLFSGDFRLNNFLFRAQIKQFENSLINKAFFYLQKLVSFLLNVFYFPFIKSEKPKRWTNRVFVIYEKGSYL</sequence>
<dbReference type="InterPro" id="IPR029063">
    <property type="entry name" value="SAM-dependent_MTases_sf"/>
</dbReference>
<dbReference type="GO" id="GO:0008757">
    <property type="term" value="F:S-adenosylmethionine-dependent methyltransferase activity"/>
    <property type="evidence" value="ECO:0007669"/>
    <property type="project" value="InterPro"/>
</dbReference>
<evidence type="ECO:0000313" key="2">
    <source>
        <dbReference type="EMBL" id="PIS15286.1"/>
    </source>
</evidence>
<proteinExistence type="predicted"/>
<evidence type="ECO:0000313" key="3">
    <source>
        <dbReference type="Proteomes" id="UP000231282"/>
    </source>
</evidence>
<evidence type="ECO:0000259" key="1">
    <source>
        <dbReference type="Pfam" id="PF08241"/>
    </source>
</evidence>
<dbReference type="AlphaFoldDB" id="A0A2H0WRK8"/>